<sequence length="316" mass="35938">MAYPVAKTRWHHDTARNFVTQIDYSAFDTPGRGRGILDVFRYHYLLRLLIGKSTSLRYRNSVLGWFWSYVRPTVQFLVYYLVVGQILGLHSKVPAFPLYLFSGLVLVNLFNDTMSAATSSIVSNKALVRKIYLPRELFPLAAIIGTFTHFLPQLAVLIVVSLLFGWLPSFASVGLALLGILLVVAFVMGLGLFFSAINVRFRDASNIVDIIRTIATWSVPILYTWEMVKKVTTTHHVPWLFDIYMSNPLAVGVELYHHAFWGSLPVVNDADPRPINLDWPPQFEWHVVAAIGVIIFSLVIGQFVFRRFERSFAQDL</sequence>
<dbReference type="PANTHER" id="PTHR30413">
    <property type="entry name" value="INNER MEMBRANE TRANSPORT PERMEASE"/>
    <property type="match status" value="1"/>
</dbReference>
<feature type="transmembrane region" description="Helical" evidence="9">
    <location>
        <begin position="94"/>
        <end position="111"/>
    </location>
</feature>
<evidence type="ECO:0000256" key="3">
    <source>
        <dbReference type="ARBA" id="ARBA00022448"/>
    </source>
</evidence>
<evidence type="ECO:0000256" key="2">
    <source>
        <dbReference type="ARBA" id="ARBA00007783"/>
    </source>
</evidence>
<comment type="caution">
    <text evidence="11">The sequence shown here is derived from an EMBL/GenBank/DDBJ whole genome shotgun (WGS) entry which is preliminary data.</text>
</comment>
<dbReference type="PROSITE" id="PS51012">
    <property type="entry name" value="ABC_TM2"/>
    <property type="match status" value="1"/>
</dbReference>
<dbReference type="GO" id="GO:0140359">
    <property type="term" value="F:ABC-type transporter activity"/>
    <property type="evidence" value="ECO:0007669"/>
    <property type="project" value="InterPro"/>
</dbReference>
<evidence type="ECO:0000256" key="5">
    <source>
        <dbReference type="ARBA" id="ARBA00022519"/>
    </source>
</evidence>
<evidence type="ECO:0000256" key="1">
    <source>
        <dbReference type="ARBA" id="ARBA00004429"/>
    </source>
</evidence>
<dbReference type="PATRIC" id="fig|273677.3.peg.2366"/>
<evidence type="ECO:0000256" key="4">
    <source>
        <dbReference type="ARBA" id="ARBA00022475"/>
    </source>
</evidence>
<gene>
    <name evidence="11" type="ORF">BW34_02385</name>
</gene>
<dbReference type="InterPro" id="IPR013525">
    <property type="entry name" value="ABC2_TM"/>
</dbReference>
<keyword evidence="8 9" id="KW-0472">Membrane</keyword>
<dbReference type="AlphaFoldDB" id="A0A031FN80"/>
<evidence type="ECO:0000313" key="12">
    <source>
        <dbReference type="Proteomes" id="UP000024001"/>
    </source>
</evidence>
<feature type="transmembrane region" description="Helical" evidence="9">
    <location>
        <begin position="62"/>
        <end position="82"/>
    </location>
</feature>
<dbReference type="Pfam" id="PF01061">
    <property type="entry name" value="ABC2_membrane"/>
    <property type="match status" value="1"/>
</dbReference>
<feature type="transmembrane region" description="Helical" evidence="9">
    <location>
        <begin position="206"/>
        <end position="225"/>
    </location>
</feature>
<keyword evidence="5" id="KW-0997">Cell inner membrane</keyword>
<accession>A0A031FN80</accession>
<keyword evidence="6 9" id="KW-0812">Transmembrane</keyword>
<name>A0A031FN80_9MICO</name>
<feature type="domain" description="ABC transmembrane type-2" evidence="10">
    <location>
        <begin position="63"/>
        <end position="308"/>
    </location>
</feature>
<keyword evidence="7 9" id="KW-1133">Transmembrane helix</keyword>
<dbReference type="GO" id="GO:0015920">
    <property type="term" value="P:lipopolysaccharide transport"/>
    <property type="evidence" value="ECO:0007669"/>
    <property type="project" value="TreeGrafter"/>
</dbReference>
<evidence type="ECO:0000256" key="7">
    <source>
        <dbReference type="ARBA" id="ARBA00022989"/>
    </source>
</evidence>
<feature type="transmembrane region" description="Helical" evidence="9">
    <location>
        <begin position="285"/>
        <end position="305"/>
    </location>
</feature>
<dbReference type="eggNOG" id="COG1682">
    <property type="taxonomic scope" value="Bacteria"/>
</dbReference>
<dbReference type="PANTHER" id="PTHR30413:SF8">
    <property type="entry name" value="TRANSPORT PERMEASE PROTEIN"/>
    <property type="match status" value="1"/>
</dbReference>
<feature type="transmembrane region" description="Helical" evidence="9">
    <location>
        <begin position="137"/>
        <end position="164"/>
    </location>
</feature>
<keyword evidence="4 9" id="KW-1003">Cell membrane</keyword>
<evidence type="ECO:0000313" key="11">
    <source>
        <dbReference type="EMBL" id="EZP26053.1"/>
    </source>
</evidence>
<reference evidence="11 12" key="1">
    <citation type="submission" date="2014-03" db="EMBL/GenBank/DDBJ databases">
        <title>Draft Genome Sequences of 13 Willow Endophytes.</title>
        <authorList>
            <person name="Gan H.Y."/>
            <person name="Gan H.M."/>
            <person name="Savka M.A."/>
            <person name="Hudson A.O."/>
        </authorList>
    </citation>
    <scope>NUCLEOTIDE SEQUENCE [LARGE SCALE GENOMIC DNA]</scope>
    <source>
        <strain evidence="11 12">RIT293</strain>
    </source>
</reference>
<evidence type="ECO:0000259" key="10">
    <source>
        <dbReference type="PROSITE" id="PS51012"/>
    </source>
</evidence>
<proteinExistence type="inferred from homology"/>
<feature type="transmembrane region" description="Helical" evidence="9">
    <location>
        <begin position="170"/>
        <end position="194"/>
    </location>
</feature>
<dbReference type="GO" id="GO:0005886">
    <property type="term" value="C:plasma membrane"/>
    <property type="evidence" value="ECO:0007669"/>
    <property type="project" value="UniProtKB-SubCell"/>
</dbReference>
<evidence type="ECO:0000256" key="9">
    <source>
        <dbReference type="RuleBase" id="RU361157"/>
    </source>
</evidence>
<dbReference type="InterPro" id="IPR047817">
    <property type="entry name" value="ABC2_TM_bact-type"/>
</dbReference>
<keyword evidence="3 9" id="KW-0813">Transport</keyword>
<evidence type="ECO:0000256" key="8">
    <source>
        <dbReference type="ARBA" id="ARBA00023136"/>
    </source>
</evidence>
<comment type="subcellular location">
    <subcellularLocation>
        <location evidence="1">Cell inner membrane</location>
        <topology evidence="1">Multi-pass membrane protein</topology>
    </subcellularLocation>
    <subcellularLocation>
        <location evidence="9">Cell membrane</location>
        <topology evidence="9">Multi-pass membrane protein</topology>
    </subcellularLocation>
</comment>
<protein>
    <recommendedName>
        <fullName evidence="9">Transport permease protein</fullName>
    </recommendedName>
</protein>
<comment type="similarity">
    <text evidence="2 9">Belongs to the ABC-2 integral membrane protein family.</text>
</comment>
<dbReference type="Proteomes" id="UP000024001">
    <property type="component" value="Unassembled WGS sequence"/>
</dbReference>
<dbReference type="EMBL" id="JFYO01000007">
    <property type="protein sequence ID" value="EZP26053.1"/>
    <property type="molecule type" value="Genomic_DNA"/>
</dbReference>
<evidence type="ECO:0000256" key="6">
    <source>
        <dbReference type="ARBA" id="ARBA00022692"/>
    </source>
</evidence>
<keyword evidence="12" id="KW-1185">Reference proteome</keyword>
<organism evidence="11 12">
    <name type="scientific">Microbacterium oleivorans</name>
    <dbReference type="NCBI Taxonomy" id="273677"/>
    <lineage>
        <taxon>Bacteria</taxon>
        <taxon>Bacillati</taxon>
        <taxon>Actinomycetota</taxon>
        <taxon>Actinomycetes</taxon>
        <taxon>Micrococcales</taxon>
        <taxon>Microbacteriaceae</taxon>
        <taxon>Microbacterium</taxon>
    </lineage>
</organism>